<keyword evidence="2" id="KW-1185">Reference proteome</keyword>
<protein>
    <submittedName>
        <fullName evidence="1">Uncharacterized protein</fullName>
    </submittedName>
</protein>
<reference evidence="1 2" key="1">
    <citation type="submission" date="2019-11" db="EMBL/GenBank/DDBJ databases">
        <authorList>
            <person name="Holert J."/>
        </authorList>
    </citation>
    <scope>NUCLEOTIDE SEQUENCE [LARGE SCALE GENOMIC DNA]</scope>
    <source>
        <strain evidence="1">SB11_3</strain>
    </source>
</reference>
<organism evidence="1 2">
    <name type="scientific">BD1-7 clade bacterium</name>
    <dbReference type="NCBI Taxonomy" id="2029982"/>
    <lineage>
        <taxon>Bacteria</taxon>
        <taxon>Pseudomonadati</taxon>
        <taxon>Pseudomonadota</taxon>
        <taxon>Gammaproteobacteria</taxon>
        <taxon>Cellvibrionales</taxon>
        <taxon>Spongiibacteraceae</taxon>
        <taxon>BD1-7 clade</taxon>
    </lineage>
</organism>
<accession>A0A5S9P6P0</accession>
<name>A0A5S9P6P0_9GAMM</name>
<gene>
    <name evidence="1" type="ORF">OPDIPICF_04236</name>
</gene>
<sequence>MIKQMLIALSAATIMSGCIPNRSDVSVNSVQNKQTYDGYHDQGGSNPLPEKLVISYDNPRDLQVFFNGVQIGRKMTYEPRQAWIKFSDLKDFMREGTNKLVIDPQLILNAGPSMTFVADTEGPTVQPVEISGSEANPTVHLSAYDASDVAWIRINGTPAEDDDGDGIYTAVVNGNPANDIFVLEAEDEHGRYKKTEYLKNGAEIKGIFRAEVGEGAIQGLTPLLNNAMAGQRFDREALERSGVGNVLYAMDAGVAHVYIKVETMYIGKGSINEFSFADEKDNRINLNVHMFPDQAYTHNDGNVTATKETAGIYAKVKLMTTCKPRDWYEERIKRLEFGFCRTDWGYVDLLIETVDVTGQVDLTLNDGRFSVDLLDSVNIQMYDTKGILDKEGNSWTGRLISRLVPTLKNTGLFKTMTRNIIESTIANNLNQIRIGMNISNEEGHSFDLSTYADSVTTDDDSMTMTYNGGLKIANAPDNLIRSLGSVYQAQPIGEYLTSDTGNSNLRVNVNSNVINQGLDTLYSIGMTHVTVNLSDRKVLFGPEAIGDDDGKNGDRMLELIPSGPGSIFFHGTDTNQADIGYRNATMRVSEKKDGKWEQLFFANADIEAGVLMEARDKIMAITINQSPNLQINNLVQTGPLLDLGFFKLNVPDETLIRIVQFGFDILYPYLSNTELKIDIPNLESELDNGQKVSSEVTTDAFDTGNGHLRFNMSINPQVD</sequence>
<dbReference type="EMBL" id="CACSIO010000005">
    <property type="protein sequence ID" value="CAA0099071.1"/>
    <property type="molecule type" value="Genomic_DNA"/>
</dbReference>
<evidence type="ECO:0000313" key="2">
    <source>
        <dbReference type="Proteomes" id="UP000441399"/>
    </source>
</evidence>
<dbReference type="AlphaFoldDB" id="A0A5S9P6P0"/>
<dbReference type="Proteomes" id="UP000441399">
    <property type="component" value="Unassembled WGS sequence"/>
</dbReference>
<proteinExistence type="predicted"/>
<evidence type="ECO:0000313" key="1">
    <source>
        <dbReference type="EMBL" id="CAA0099071.1"/>
    </source>
</evidence>
<dbReference type="OrthoDB" id="9867671at2"/>
<dbReference type="PROSITE" id="PS51257">
    <property type="entry name" value="PROKAR_LIPOPROTEIN"/>
    <property type="match status" value="1"/>
</dbReference>